<dbReference type="AlphaFoldDB" id="A0A1Y0B3Z3"/>
<accession>A0A1Y0B3Z3</accession>
<protein>
    <submittedName>
        <fullName evidence="1">Uncharacterized protein</fullName>
    </submittedName>
</protein>
<dbReference type="EMBL" id="KY774314">
    <property type="protein sequence ID" value="ART32131.1"/>
    <property type="molecule type" value="Genomic_DNA"/>
</dbReference>
<name>A0A1Y0B3Z3_9LAMI</name>
<evidence type="ECO:0000313" key="1">
    <source>
        <dbReference type="EMBL" id="ART32131.1"/>
    </source>
</evidence>
<sequence>MIFWHIVLHKGIRPCQHTFCNVRARSPAPTRSLGSWQEKERRVLIRDYQ</sequence>
<organism evidence="1">
    <name type="scientific">Utricularia reniformis</name>
    <dbReference type="NCBI Taxonomy" id="192314"/>
    <lineage>
        <taxon>Eukaryota</taxon>
        <taxon>Viridiplantae</taxon>
        <taxon>Streptophyta</taxon>
        <taxon>Embryophyta</taxon>
        <taxon>Tracheophyta</taxon>
        <taxon>Spermatophyta</taxon>
        <taxon>Magnoliopsida</taxon>
        <taxon>eudicotyledons</taxon>
        <taxon>Gunneridae</taxon>
        <taxon>Pentapetalae</taxon>
        <taxon>asterids</taxon>
        <taxon>lamiids</taxon>
        <taxon>Lamiales</taxon>
        <taxon>Lentibulariaceae</taxon>
        <taxon>Utricularia</taxon>
    </lineage>
</organism>
<geneLocation type="mitochondrion" evidence="1"/>
<gene>
    <name evidence="1" type="ORF">AEK19_MT1968</name>
</gene>
<reference evidence="1" key="1">
    <citation type="submission" date="2017-03" db="EMBL/GenBank/DDBJ databases">
        <title>The mitochondrial genome of the carnivorous plant Utricularia reniformis (Lentibulariaceae): structure, comparative analysis and evolutionary landmarks.</title>
        <authorList>
            <person name="Silva S.R."/>
            <person name="Alvarenga D.O."/>
            <person name="Michael T.P."/>
            <person name="Miranda V.F.O."/>
            <person name="Varani A.M."/>
        </authorList>
    </citation>
    <scope>NUCLEOTIDE SEQUENCE</scope>
</reference>
<proteinExistence type="predicted"/>
<keyword evidence="1" id="KW-0496">Mitochondrion</keyword>